<evidence type="ECO:0000256" key="3">
    <source>
        <dbReference type="ARBA" id="ARBA00023015"/>
    </source>
</evidence>
<dbReference type="SUPFAM" id="SSF57701">
    <property type="entry name" value="Zn2/Cys6 DNA-binding domain"/>
    <property type="match status" value="1"/>
</dbReference>
<dbReference type="PANTHER" id="PTHR47338:SF29">
    <property type="entry name" value="ZN(2)-C6 FUNGAL-TYPE DOMAIN-CONTAINING PROTEIN"/>
    <property type="match status" value="1"/>
</dbReference>
<sequence>MPMDPRFYPSRPPLPPSSSSSSSSSQSQRPGSSSAAAAPVASPSSPSSSFYHSSQQQQQPSYHHYQQQQPEQQQQQQQQQHHYHSHQYQTQPSRSLHPPLPPPPPPPSHVTQYGQHNPSYPHLHHAYASTSYQDAPSSSSASSSSLPPPPPPYPYTSGVPAYPSWAATTESQYSGSTPYHGSSSAYSHSSRFYPSSSSTPPSAGPSRSPHAPHSSHHGDPSHGVHSRGPMTYSPAAGRSTPEGLGKRKGAPGGGPMARDASQPYLKKQQACLTCKRRKTRCDAVRPICGACGRSQKRAARGHALTADVPPGDCVYPEEDSPSSPAASASESMADAAFTTPILARHPTTIESTSARIGEAEASMPFASRPSSRGNRNPSMIATGPSPGVISSDSSPRTVNTVTTAPTSYTDLHRGRHGELRNERIVLELQSSHGQRARVRRVYQTSVRDGENPQMSLRNLMDPIYSENPTAANASFSGPSKSTSKRDGDEEEDKPKIDLMLRQLLPELTPDLPTPETIHHMAKLFFDKHPLRNMFCKKFMLARFRLPPGHPLRPHPSLIHAVLAVAEPYSPLLGPVRDHNPLWRQASDEDETAADNPGKNAMPSMYEKMAYDFEASGRGLLGIVHPLEASRPELSVGPGSSFGEFHLAKARREIEVALLTSNSRPREWIQATALVLYGISERCRAGEYFLLAACAARGMSATAYGRMPNDRDHIGYTRGIIGPPENSIADYEQRMAFWQVYIADTYGGGGVRHYEPTFCDEKNQLTTTMPVQMEEVEEDTDLVYSQQTFNSPDLFRAGHTDSFSLLVKSASLLKRARMIASRNGTELSLMSRPPPQVLELDSDVKDFLTTFPKRRGIDSDWIVAGESLRGGHRRHDCRSTVD</sequence>
<dbReference type="PANTHER" id="PTHR47338">
    <property type="entry name" value="ZN(II)2CYS6 TRANSCRIPTION FACTOR (EUROFUNG)-RELATED"/>
    <property type="match status" value="1"/>
</dbReference>
<feature type="compositionally biased region" description="Basic and acidic residues" evidence="6">
    <location>
        <begin position="483"/>
        <end position="492"/>
    </location>
</feature>
<gene>
    <name evidence="8" type="ORF">BCV69DRAFT_163006</name>
</gene>
<feature type="region of interest" description="Disordered" evidence="6">
    <location>
        <begin position="310"/>
        <end position="402"/>
    </location>
</feature>
<evidence type="ECO:0000313" key="9">
    <source>
        <dbReference type="Proteomes" id="UP000245942"/>
    </source>
</evidence>
<reference evidence="8 9" key="1">
    <citation type="journal article" date="2018" name="Mol. Biol. Evol.">
        <title>Broad Genomic Sampling Reveals a Smut Pathogenic Ancestry of the Fungal Clade Ustilaginomycotina.</title>
        <authorList>
            <person name="Kijpornyongpan T."/>
            <person name="Mondo S.J."/>
            <person name="Barry K."/>
            <person name="Sandor L."/>
            <person name="Lee J."/>
            <person name="Lipzen A."/>
            <person name="Pangilinan J."/>
            <person name="LaButti K."/>
            <person name="Hainaut M."/>
            <person name="Henrissat B."/>
            <person name="Grigoriev I.V."/>
            <person name="Spatafora J.W."/>
            <person name="Aime M.C."/>
        </authorList>
    </citation>
    <scope>NUCLEOTIDE SEQUENCE [LARGE SCALE GENOMIC DNA]</scope>
    <source>
        <strain evidence="8 9">MCA 4718</strain>
    </source>
</reference>
<feature type="compositionally biased region" description="Polar residues" evidence="6">
    <location>
        <begin position="388"/>
        <end position="402"/>
    </location>
</feature>
<dbReference type="PROSITE" id="PS50048">
    <property type="entry name" value="ZN2_CY6_FUNGAL_2"/>
    <property type="match status" value="1"/>
</dbReference>
<feature type="region of interest" description="Disordered" evidence="6">
    <location>
        <begin position="1"/>
        <end position="269"/>
    </location>
</feature>
<feature type="compositionally biased region" description="Low complexity" evidence="6">
    <location>
        <begin position="178"/>
        <end position="212"/>
    </location>
</feature>
<dbReference type="GO" id="GO:0000981">
    <property type="term" value="F:DNA-binding transcription factor activity, RNA polymerase II-specific"/>
    <property type="evidence" value="ECO:0007669"/>
    <property type="project" value="InterPro"/>
</dbReference>
<dbReference type="EMBL" id="KZ819324">
    <property type="protein sequence ID" value="PWN22042.1"/>
    <property type="molecule type" value="Genomic_DNA"/>
</dbReference>
<evidence type="ECO:0000256" key="1">
    <source>
        <dbReference type="ARBA" id="ARBA00004123"/>
    </source>
</evidence>
<dbReference type="RefSeq" id="XP_025349202.1">
    <property type="nucleotide sequence ID" value="XM_025489442.1"/>
</dbReference>
<dbReference type="OrthoDB" id="5600212at2759"/>
<evidence type="ECO:0000313" key="8">
    <source>
        <dbReference type="EMBL" id="PWN22042.1"/>
    </source>
</evidence>
<dbReference type="CDD" id="cd00067">
    <property type="entry name" value="GAL4"/>
    <property type="match status" value="1"/>
</dbReference>
<feature type="region of interest" description="Disordered" evidence="6">
    <location>
        <begin position="465"/>
        <end position="492"/>
    </location>
</feature>
<dbReference type="GO" id="GO:0008270">
    <property type="term" value="F:zinc ion binding"/>
    <property type="evidence" value="ECO:0007669"/>
    <property type="project" value="InterPro"/>
</dbReference>
<dbReference type="InterPro" id="IPR050815">
    <property type="entry name" value="TF_fung"/>
</dbReference>
<feature type="compositionally biased region" description="Low complexity" evidence="6">
    <location>
        <begin position="321"/>
        <end position="336"/>
    </location>
</feature>
<organism evidence="8 9">
    <name type="scientific">Pseudomicrostroma glucosiphilum</name>
    <dbReference type="NCBI Taxonomy" id="1684307"/>
    <lineage>
        <taxon>Eukaryota</taxon>
        <taxon>Fungi</taxon>
        <taxon>Dikarya</taxon>
        <taxon>Basidiomycota</taxon>
        <taxon>Ustilaginomycotina</taxon>
        <taxon>Exobasidiomycetes</taxon>
        <taxon>Microstromatales</taxon>
        <taxon>Microstromatales incertae sedis</taxon>
        <taxon>Pseudomicrostroma</taxon>
    </lineage>
</organism>
<feature type="compositionally biased region" description="Polar residues" evidence="6">
    <location>
        <begin position="466"/>
        <end position="481"/>
    </location>
</feature>
<feature type="compositionally biased region" description="Low complexity" evidence="6">
    <location>
        <begin position="17"/>
        <end position="97"/>
    </location>
</feature>
<dbReference type="CDD" id="cd12148">
    <property type="entry name" value="fungal_TF_MHR"/>
    <property type="match status" value="1"/>
</dbReference>
<dbReference type="GO" id="GO:0005634">
    <property type="term" value="C:nucleus"/>
    <property type="evidence" value="ECO:0007669"/>
    <property type="project" value="UniProtKB-SubCell"/>
</dbReference>
<keyword evidence="5" id="KW-0539">Nucleus</keyword>
<feature type="compositionally biased region" description="Pro residues" evidence="6">
    <location>
        <begin position="98"/>
        <end position="108"/>
    </location>
</feature>
<evidence type="ECO:0000259" key="7">
    <source>
        <dbReference type="PROSITE" id="PS50048"/>
    </source>
</evidence>
<keyword evidence="4" id="KW-0804">Transcription</keyword>
<dbReference type="Gene3D" id="4.10.240.10">
    <property type="entry name" value="Zn(2)-C6 fungal-type DNA-binding domain"/>
    <property type="match status" value="1"/>
</dbReference>
<feature type="domain" description="Zn(2)-C6 fungal-type" evidence="7">
    <location>
        <begin position="270"/>
        <end position="315"/>
    </location>
</feature>
<evidence type="ECO:0000256" key="5">
    <source>
        <dbReference type="ARBA" id="ARBA00023242"/>
    </source>
</evidence>
<keyword evidence="2" id="KW-0479">Metal-binding</keyword>
<protein>
    <recommendedName>
        <fullName evidence="7">Zn(2)-C6 fungal-type domain-containing protein</fullName>
    </recommendedName>
</protein>
<comment type="subcellular location">
    <subcellularLocation>
        <location evidence="1">Nucleus</location>
    </subcellularLocation>
</comment>
<accession>A0A316UA46</accession>
<evidence type="ECO:0000256" key="6">
    <source>
        <dbReference type="SAM" id="MobiDB-lite"/>
    </source>
</evidence>
<proteinExistence type="predicted"/>
<evidence type="ECO:0000256" key="2">
    <source>
        <dbReference type="ARBA" id="ARBA00022723"/>
    </source>
</evidence>
<dbReference type="GeneID" id="37011176"/>
<name>A0A316UA46_9BASI</name>
<keyword evidence="9" id="KW-1185">Reference proteome</keyword>
<dbReference type="SMART" id="SM00066">
    <property type="entry name" value="GAL4"/>
    <property type="match status" value="1"/>
</dbReference>
<dbReference type="Proteomes" id="UP000245942">
    <property type="component" value="Unassembled WGS sequence"/>
</dbReference>
<dbReference type="AlphaFoldDB" id="A0A316UA46"/>
<evidence type="ECO:0000256" key="4">
    <source>
        <dbReference type="ARBA" id="ARBA00023163"/>
    </source>
</evidence>
<dbReference type="InterPro" id="IPR001138">
    <property type="entry name" value="Zn2Cys6_DnaBD"/>
</dbReference>
<feature type="compositionally biased region" description="Low complexity" evidence="6">
    <location>
        <begin position="128"/>
        <end position="145"/>
    </location>
</feature>
<dbReference type="STRING" id="1684307.A0A316UA46"/>
<keyword evidence="3" id="KW-0805">Transcription regulation</keyword>
<feature type="compositionally biased region" description="Low complexity" evidence="6">
    <location>
        <begin position="367"/>
        <end position="378"/>
    </location>
</feature>
<dbReference type="InterPro" id="IPR036864">
    <property type="entry name" value="Zn2-C6_fun-type_DNA-bd_sf"/>
</dbReference>
<feature type="compositionally biased region" description="Polar residues" evidence="6">
    <location>
        <begin position="166"/>
        <end position="177"/>
    </location>
</feature>